<dbReference type="Proteomes" id="UP000218113">
    <property type="component" value="Unassembled WGS sequence"/>
</dbReference>
<dbReference type="AlphaFoldDB" id="A0A2A4T301"/>
<organism evidence="1 2">
    <name type="scientific">SAR324 cluster bacterium</name>
    <dbReference type="NCBI Taxonomy" id="2024889"/>
    <lineage>
        <taxon>Bacteria</taxon>
        <taxon>Deltaproteobacteria</taxon>
        <taxon>SAR324 cluster</taxon>
    </lineage>
</organism>
<protein>
    <submittedName>
        <fullName evidence="1">Uncharacterized protein</fullName>
    </submittedName>
</protein>
<evidence type="ECO:0000313" key="1">
    <source>
        <dbReference type="EMBL" id="PCI27711.1"/>
    </source>
</evidence>
<evidence type="ECO:0000313" key="2">
    <source>
        <dbReference type="Proteomes" id="UP000218113"/>
    </source>
</evidence>
<name>A0A2A4T301_9DELT</name>
<proteinExistence type="predicted"/>
<sequence>MSSHELINVANLSEEFPLWVTREQYEQLRRLNQGGWTHCQSPEEWMVKLHYLRKGYKAKKIDRATFFQKERELVLRWWSQWCR</sequence>
<gene>
    <name evidence="1" type="ORF">COB67_07930</name>
</gene>
<dbReference type="EMBL" id="NVSR01000051">
    <property type="protein sequence ID" value="PCI27711.1"/>
    <property type="molecule type" value="Genomic_DNA"/>
</dbReference>
<comment type="caution">
    <text evidence="1">The sequence shown here is derived from an EMBL/GenBank/DDBJ whole genome shotgun (WGS) entry which is preliminary data.</text>
</comment>
<accession>A0A2A4T301</accession>
<reference evidence="2" key="1">
    <citation type="submission" date="2017-08" db="EMBL/GenBank/DDBJ databases">
        <title>A dynamic microbial community with high functional redundancy inhabits the cold, oxic subseafloor aquifer.</title>
        <authorList>
            <person name="Tully B.J."/>
            <person name="Wheat C.G."/>
            <person name="Glazer B.T."/>
            <person name="Huber J.A."/>
        </authorList>
    </citation>
    <scope>NUCLEOTIDE SEQUENCE [LARGE SCALE GENOMIC DNA]</scope>
</reference>